<dbReference type="InterPro" id="IPR008271">
    <property type="entry name" value="Ser/Thr_kinase_AS"/>
</dbReference>
<feature type="region of interest" description="Disordered" evidence="5">
    <location>
        <begin position="219"/>
        <end position="238"/>
    </location>
</feature>
<feature type="compositionally biased region" description="Basic and acidic residues" evidence="5">
    <location>
        <begin position="426"/>
        <end position="438"/>
    </location>
</feature>
<dbReference type="Pfam" id="PF00069">
    <property type="entry name" value="Pkinase"/>
    <property type="match status" value="2"/>
</dbReference>
<dbReference type="Gene3D" id="1.10.510.10">
    <property type="entry name" value="Transferase(Phosphotransferase) domain 1"/>
    <property type="match status" value="1"/>
</dbReference>
<dbReference type="InterPro" id="IPR000719">
    <property type="entry name" value="Prot_kinase_dom"/>
</dbReference>
<evidence type="ECO:0000256" key="2">
    <source>
        <dbReference type="ARBA" id="ARBA00022741"/>
    </source>
</evidence>
<dbReference type="InterPro" id="IPR011009">
    <property type="entry name" value="Kinase-like_dom_sf"/>
</dbReference>
<feature type="region of interest" description="Disordered" evidence="5">
    <location>
        <begin position="388"/>
        <end position="525"/>
    </location>
</feature>
<dbReference type="InterPro" id="IPR017441">
    <property type="entry name" value="Protein_kinase_ATP_BS"/>
</dbReference>
<dbReference type="EMBL" id="OZ037944">
    <property type="protein sequence ID" value="CAL1696199.1"/>
    <property type="molecule type" value="Genomic_DNA"/>
</dbReference>
<dbReference type="PANTHER" id="PTHR48014:SF21">
    <property type="entry name" value="SERINE_THREONINE-PROTEIN KINASE FRAY2"/>
    <property type="match status" value="1"/>
</dbReference>
<keyword evidence="3 4" id="KW-0067">ATP-binding</keyword>
<protein>
    <recommendedName>
        <fullName evidence="6">Protein kinase domain-containing protein</fullName>
    </recommendedName>
</protein>
<dbReference type="PROSITE" id="PS00108">
    <property type="entry name" value="PROTEIN_KINASE_ST"/>
    <property type="match status" value="1"/>
</dbReference>
<evidence type="ECO:0000313" key="8">
    <source>
        <dbReference type="Proteomes" id="UP001497453"/>
    </source>
</evidence>
<dbReference type="Gene3D" id="3.30.200.20">
    <property type="entry name" value="Phosphorylase Kinase, domain 1"/>
    <property type="match status" value="1"/>
</dbReference>
<keyword evidence="8" id="KW-1185">Reference proteome</keyword>
<evidence type="ECO:0000256" key="4">
    <source>
        <dbReference type="PROSITE-ProRule" id="PRU10141"/>
    </source>
</evidence>
<proteinExistence type="inferred from homology"/>
<feature type="domain" description="Protein kinase" evidence="6">
    <location>
        <begin position="33"/>
        <end position="344"/>
    </location>
</feature>
<sequence>MPSTVTNTDRSSREFIGAVRDEWQLYSNNASDYTIGPPVGFGASSVVYTAVFQPPGAPNSIPCALKVLDLDRLPPHSLRLIQRETQLMSLSKHPNVLRVRGTWTETHKLYIALRLMRAGSAADVMRYGWPGGMEEEVVRCILKQALEGLNYLHINGLIHRDVKAANLLVDDDGTVLLGDLGVAAFLWENEDPISIPTTTPPFNAIHSQKRVVNYRSTESTSVVPRHSHSHHGHRPRMLGKRKSFVGTPCWMAPEVINGKQYDASADIWSFGITALELTQGRAPRSRESPHSVLLHIVQDSPPKLDREDGPYKYSRAFADIVDQCLNKDPSKRPSAEDLLQMSFFRGAKKKGYLVGTILKDLPPLTQRQERRKQPSIMTHATMESWDFSQSPTTSVGHHAHRPVNLASESVTELDDEVSPEGEADAEVMRRDQVPSKDGECEEGAAAYAQRMRTRQTTSQHAPRPHCGSGSHLSSVSWVDDNEESGNESQVESSVSDSEDGVAGKLDGPETPSFKQADNVDPALKGPLKLESSGAVEIVSPSLTLAPSSTSESASKPLDVPIARAPSNHLAASPPCPSSILAMSTSNSPLPPSSFPPRRLWRKLTGRSVGEDKETLRRKAMNGMSGLVRTVSRHRTVSVSSSASRLGER</sequence>
<dbReference type="InterPro" id="IPR047173">
    <property type="entry name" value="STRAD_A/B-like"/>
</dbReference>
<comment type="similarity">
    <text evidence="1">Belongs to the protein kinase superfamily. STE Ser/Thr protein kinase family. STE20 subfamily.</text>
</comment>
<evidence type="ECO:0000313" key="7">
    <source>
        <dbReference type="EMBL" id="CAL1696199.1"/>
    </source>
</evidence>
<accession>A0ABP1CNB7</accession>
<feature type="compositionally biased region" description="Acidic residues" evidence="5">
    <location>
        <begin position="411"/>
        <end position="425"/>
    </location>
</feature>
<evidence type="ECO:0000256" key="5">
    <source>
        <dbReference type="SAM" id="MobiDB-lite"/>
    </source>
</evidence>
<reference evidence="8" key="1">
    <citation type="submission" date="2024-04" db="EMBL/GenBank/DDBJ databases">
        <authorList>
            <person name="Shaw F."/>
            <person name="Minotto A."/>
        </authorList>
    </citation>
    <scope>NUCLEOTIDE SEQUENCE [LARGE SCALE GENOMIC DNA]</scope>
</reference>
<feature type="binding site" evidence="4">
    <location>
        <position position="66"/>
    </location>
    <ligand>
        <name>ATP</name>
        <dbReference type="ChEBI" id="CHEBI:30616"/>
    </ligand>
</feature>
<keyword evidence="2 4" id="KW-0547">Nucleotide-binding</keyword>
<feature type="compositionally biased region" description="Basic residues" evidence="5">
    <location>
        <begin position="225"/>
        <end position="238"/>
    </location>
</feature>
<dbReference type="SMART" id="SM00220">
    <property type="entry name" value="S_TKc"/>
    <property type="match status" value="1"/>
</dbReference>
<dbReference type="PROSITE" id="PS00107">
    <property type="entry name" value="PROTEIN_KINASE_ATP"/>
    <property type="match status" value="1"/>
</dbReference>
<evidence type="ECO:0000256" key="1">
    <source>
        <dbReference type="ARBA" id="ARBA00008874"/>
    </source>
</evidence>
<gene>
    <name evidence="7" type="ORF">GFSPODELE1_LOCUS1086</name>
</gene>
<dbReference type="PANTHER" id="PTHR48014">
    <property type="entry name" value="SERINE/THREONINE-PROTEIN KINASE FRAY2"/>
    <property type="match status" value="1"/>
</dbReference>
<name>A0ABP1CNB7_9APHY</name>
<evidence type="ECO:0000256" key="3">
    <source>
        <dbReference type="ARBA" id="ARBA00022840"/>
    </source>
</evidence>
<organism evidence="7 8">
    <name type="scientific">Somion occarium</name>
    <dbReference type="NCBI Taxonomy" id="3059160"/>
    <lineage>
        <taxon>Eukaryota</taxon>
        <taxon>Fungi</taxon>
        <taxon>Dikarya</taxon>
        <taxon>Basidiomycota</taxon>
        <taxon>Agaricomycotina</taxon>
        <taxon>Agaricomycetes</taxon>
        <taxon>Polyporales</taxon>
        <taxon>Cerrenaceae</taxon>
        <taxon>Somion</taxon>
    </lineage>
</organism>
<evidence type="ECO:0000259" key="6">
    <source>
        <dbReference type="PROSITE" id="PS50011"/>
    </source>
</evidence>
<dbReference type="SUPFAM" id="SSF56112">
    <property type="entry name" value="Protein kinase-like (PK-like)"/>
    <property type="match status" value="1"/>
</dbReference>
<dbReference type="Proteomes" id="UP001497453">
    <property type="component" value="Chromosome 1"/>
</dbReference>
<dbReference type="PROSITE" id="PS50011">
    <property type="entry name" value="PROTEIN_KINASE_DOM"/>
    <property type="match status" value="1"/>
</dbReference>